<dbReference type="InterPro" id="IPR000209">
    <property type="entry name" value="Peptidase_S8/S53_dom"/>
</dbReference>
<proteinExistence type="inferred from homology"/>
<gene>
    <name evidence="9" type="ORF">KCV03_g4810</name>
</gene>
<accession>A0A9P8K8F8</accession>
<dbReference type="EMBL" id="JAHFYH010000030">
    <property type="protein sequence ID" value="KAH0221988.1"/>
    <property type="molecule type" value="Genomic_DNA"/>
</dbReference>
<feature type="active site" description="Charge relay system" evidence="5">
    <location>
        <position position="387"/>
    </location>
</feature>
<evidence type="ECO:0000256" key="6">
    <source>
        <dbReference type="SAM" id="MobiDB-lite"/>
    </source>
</evidence>
<keyword evidence="7" id="KW-0732">Signal</keyword>
<feature type="compositionally biased region" description="Polar residues" evidence="6">
    <location>
        <begin position="120"/>
        <end position="133"/>
    </location>
</feature>
<feature type="active site" description="Charge relay system" evidence="5">
    <location>
        <position position="218"/>
    </location>
</feature>
<feature type="region of interest" description="Disordered" evidence="6">
    <location>
        <begin position="117"/>
        <end position="137"/>
    </location>
</feature>
<evidence type="ECO:0000313" key="9">
    <source>
        <dbReference type="EMBL" id="KAH0221988.1"/>
    </source>
</evidence>
<keyword evidence="2 5" id="KW-0645">Protease</keyword>
<keyword evidence="4 5" id="KW-0720">Serine protease</keyword>
<dbReference type="InterPro" id="IPR050131">
    <property type="entry name" value="Peptidase_S8_subtilisin-like"/>
</dbReference>
<evidence type="ECO:0000256" key="7">
    <source>
        <dbReference type="SAM" id="SignalP"/>
    </source>
</evidence>
<dbReference type="PROSITE" id="PS00138">
    <property type="entry name" value="SUBTILASE_SER"/>
    <property type="match status" value="1"/>
</dbReference>
<dbReference type="SUPFAM" id="SSF52743">
    <property type="entry name" value="Subtilisin-like"/>
    <property type="match status" value="1"/>
</dbReference>
<reference evidence="9" key="2">
    <citation type="submission" date="2021-08" db="EMBL/GenBank/DDBJ databases">
        <authorList>
            <person name="Gostincar C."/>
            <person name="Sun X."/>
            <person name="Song Z."/>
            <person name="Gunde-Cimerman N."/>
        </authorList>
    </citation>
    <scope>NUCLEOTIDE SEQUENCE</scope>
    <source>
        <strain evidence="9">EXF-8016</strain>
    </source>
</reference>
<dbReference type="Pfam" id="PF00082">
    <property type="entry name" value="Peptidase_S8"/>
    <property type="match status" value="1"/>
</dbReference>
<feature type="active site" description="Charge relay system" evidence="5">
    <location>
        <position position="184"/>
    </location>
</feature>
<comment type="caution">
    <text evidence="9">The sequence shown here is derived from an EMBL/GenBank/DDBJ whole genome shotgun (WGS) entry which is preliminary data.</text>
</comment>
<dbReference type="Gene3D" id="3.40.50.200">
    <property type="entry name" value="Peptidase S8/S53 domain"/>
    <property type="match status" value="1"/>
</dbReference>
<dbReference type="InterPro" id="IPR015500">
    <property type="entry name" value="Peptidase_S8_subtilisin-rel"/>
</dbReference>
<evidence type="ECO:0000313" key="10">
    <source>
        <dbReference type="Proteomes" id="UP000767238"/>
    </source>
</evidence>
<feature type="signal peptide" evidence="7">
    <location>
        <begin position="1"/>
        <end position="28"/>
    </location>
</feature>
<dbReference type="PANTHER" id="PTHR43806">
    <property type="entry name" value="PEPTIDASE S8"/>
    <property type="match status" value="1"/>
</dbReference>
<sequence length="463" mass="51287">MATAKNFHVLIMLVLQLLFLGFLAHVSAYTVIPHEFTVCLDENYTLESHFKYIDKALNISKYIENIGCYDIEFHNTTTTHDLSEESVLDLIRSDPQVHSISPNFAFSLDYHIEGEPNPPSDYQNLSHSTQSRDSPYWDPSYQTSTQYEATWPLVYISSDEAVPSEPNYYYMQRGGQGVDVYVLDTGLDPKVADLMDHRFFTTDSYVIEEPTSVDYNGHGTHVAGIIGSDRFGVCKVCNVISMKTCNATGIFKKNPVRDAINYVIWRHNNKMQTEPGFRGSIINMSFGTNATSADLNDLRRIIKAADEAGIIMVAAAGNNGMVLGFQHPVEAEIYPATSNKVITVGGSLEYNSWYQRSNSGKLINVIAPASCESYWKDATTLVTSGTSMAAPHVAGVLALWMSYEGSFNKTTALMRLMDNVDIDYISGVPPNTYNAFVNSGIHKGFPYVGVPAGAGFIIVEPDR</sequence>
<evidence type="ECO:0000256" key="5">
    <source>
        <dbReference type="PROSITE-ProRule" id="PRU01240"/>
    </source>
</evidence>
<feature type="chain" id="PRO_5040451557" description="Peptidase S8/S53 domain-containing protein" evidence="7">
    <location>
        <begin position="29"/>
        <end position="463"/>
    </location>
</feature>
<evidence type="ECO:0000259" key="8">
    <source>
        <dbReference type="Pfam" id="PF00082"/>
    </source>
</evidence>
<name>A0A9P8K8F8_AURME</name>
<feature type="non-terminal residue" evidence="9">
    <location>
        <position position="1"/>
    </location>
</feature>
<evidence type="ECO:0000256" key="1">
    <source>
        <dbReference type="ARBA" id="ARBA00011073"/>
    </source>
</evidence>
<dbReference type="InterPro" id="IPR023828">
    <property type="entry name" value="Peptidase_S8_Ser-AS"/>
</dbReference>
<dbReference type="InterPro" id="IPR022398">
    <property type="entry name" value="Peptidase_S8_His-AS"/>
</dbReference>
<protein>
    <recommendedName>
        <fullName evidence="8">Peptidase S8/S53 domain-containing protein</fullName>
    </recommendedName>
</protein>
<evidence type="ECO:0000256" key="4">
    <source>
        <dbReference type="ARBA" id="ARBA00022825"/>
    </source>
</evidence>
<feature type="domain" description="Peptidase S8/S53" evidence="8">
    <location>
        <begin position="175"/>
        <end position="418"/>
    </location>
</feature>
<evidence type="ECO:0000256" key="2">
    <source>
        <dbReference type="ARBA" id="ARBA00022670"/>
    </source>
</evidence>
<dbReference type="PANTHER" id="PTHR43806:SF11">
    <property type="entry name" value="CEREVISIN-RELATED"/>
    <property type="match status" value="1"/>
</dbReference>
<dbReference type="PROSITE" id="PS00137">
    <property type="entry name" value="SUBTILASE_HIS"/>
    <property type="match status" value="1"/>
</dbReference>
<dbReference type="PRINTS" id="PR00723">
    <property type="entry name" value="SUBTILISIN"/>
</dbReference>
<dbReference type="GO" id="GO:0006508">
    <property type="term" value="P:proteolysis"/>
    <property type="evidence" value="ECO:0007669"/>
    <property type="project" value="UniProtKB-KW"/>
</dbReference>
<keyword evidence="3 5" id="KW-0378">Hydrolase</keyword>
<dbReference type="PROSITE" id="PS51892">
    <property type="entry name" value="SUBTILASE"/>
    <property type="match status" value="1"/>
</dbReference>
<dbReference type="OrthoDB" id="206201at2759"/>
<dbReference type="GO" id="GO:0004252">
    <property type="term" value="F:serine-type endopeptidase activity"/>
    <property type="evidence" value="ECO:0007669"/>
    <property type="project" value="UniProtKB-UniRule"/>
</dbReference>
<comment type="similarity">
    <text evidence="1 5">Belongs to the peptidase S8 family.</text>
</comment>
<dbReference type="InterPro" id="IPR036852">
    <property type="entry name" value="Peptidase_S8/S53_dom_sf"/>
</dbReference>
<evidence type="ECO:0000256" key="3">
    <source>
        <dbReference type="ARBA" id="ARBA00022801"/>
    </source>
</evidence>
<organism evidence="9 10">
    <name type="scientific">Aureobasidium melanogenum</name>
    <name type="common">Aureobasidium pullulans var. melanogenum</name>
    <dbReference type="NCBI Taxonomy" id="46634"/>
    <lineage>
        <taxon>Eukaryota</taxon>
        <taxon>Fungi</taxon>
        <taxon>Dikarya</taxon>
        <taxon>Ascomycota</taxon>
        <taxon>Pezizomycotina</taxon>
        <taxon>Dothideomycetes</taxon>
        <taxon>Dothideomycetidae</taxon>
        <taxon>Dothideales</taxon>
        <taxon>Saccotheciaceae</taxon>
        <taxon>Aureobasidium</taxon>
    </lineage>
</organism>
<dbReference type="Proteomes" id="UP000767238">
    <property type="component" value="Unassembled WGS sequence"/>
</dbReference>
<reference evidence="9" key="1">
    <citation type="journal article" date="2021" name="J Fungi (Basel)">
        <title>Virulence traits and population genomics of the black yeast Aureobasidium melanogenum.</title>
        <authorList>
            <person name="Cernosa A."/>
            <person name="Sun X."/>
            <person name="Gostincar C."/>
            <person name="Fang C."/>
            <person name="Gunde-Cimerman N."/>
            <person name="Song Z."/>
        </authorList>
    </citation>
    <scope>NUCLEOTIDE SEQUENCE</scope>
    <source>
        <strain evidence="9">EXF-8016</strain>
    </source>
</reference>
<dbReference type="AlphaFoldDB" id="A0A9P8K8F8"/>